<dbReference type="AlphaFoldDB" id="A0A2M8ZB57"/>
<name>A0A2M8ZB57_9FIRM</name>
<dbReference type="Pfam" id="PF00990">
    <property type="entry name" value="GGDEF"/>
    <property type="match status" value="1"/>
</dbReference>
<reference evidence="2 3" key="1">
    <citation type="submission" date="2017-11" db="EMBL/GenBank/DDBJ databases">
        <title>Understudied soil microbes with underappreciated capabilities: Untangling the Clostridium saccharolyticum group.</title>
        <authorList>
            <person name="Leschine S."/>
        </authorList>
    </citation>
    <scope>NUCLEOTIDE SEQUENCE [LARGE SCALE GENOMIC DNA]</scope>
    <source>
        <strain evidence="2 3">18A</strain>
    </source>
</reference>
<dbReference type="InterPro" id="IPR029787">
    <property type="entry name" value="Nucleotide_cyclase"/>
</dbReference>
<dbReference type="GO" id="GO:0052621">
    <property type="term" value="F:diguanylate cyclase activity"/>
    <property type="evidence" value="ECO:0007669"/>
    <property type="project" value="TreeGrafter"/>
</dbReference>
<feature type="domain" description="GGDEF" evidence="1">
    <location>
        <begin position="290"/>
        <end position="419"/>
    </location>
</feature>
<dbReference type="GO" id="GO:0005886">
    <property type="term" value="C:plasma membrane"/>
    <property type="evidence" value="ECO:0007669"/>
    <property type="project" value="TreeGrafter"/>
</dbReference>
<sequence>MNQEDHTMLMTIQNLFENLLSGKQCDIVESDDAAPEWQKLIGQINQLIQDINEVNHLAIDLSEGRLNGTLPSRSNYLSGSLKQLHSRLSVLTQSGKLLKEGYVVSKLEYSGELFDMFNDLIDRVADASIRDNGEAAGKIPAPVSSWRYHQILQALDLLHISVLEVDFGGHVVYANRPAKRILGDIENLTIQQVQGNVLLTLITELGEQDNFPVFREVYDDSNNTWYRIMSNRCMLPNGQVLYLYVIEDVSDWKTREHRLQMTASTDIMTGAYNRETGLKELEKTLLYSDVPSCLVFIDIDNLKVINDTYGHDEGDYTIKSIAKVILHTVRSSDVVCRYGGDEFFIIFKNCMENTAEKIIERMHCVLKNLECTASKPYGVSFSHGSLSFDSESGYTTSNLLQEADRRMYACKKNKKKEQI</sequence>
<evidence type="ECO:0000313" key="3">
    <source>
        <dbReference type="Proteomes" id="UP000231092"/>
    </source>
</evidence>
<dbReference type="InterPro" id="IPR043128">
    <property type="entry name" value="Rev_trsase/Diguanyl_cyclase"/>
</dbReference>
<proteinExistence type="predicted"/>
<dbReference type="Gene3D" id="3.30.70.270">
    <property type="match status" value="1"/>
</dbReference>
<dbReference type="SUPFAM" id="SSF55785">
    <property type="entry name" value="PYP-like sensor domain (PAS domain)"/>
    <property type="match status" value="1"/>
</dbReference>
<dbReference type="SMART" id="SM00267">
    <property type="entry name" value="GGDEF"/>
    <property type="match status" value="1"/>
</dbReference>
<dbReference type="PANTHER" id="PTHR45138:SF23">
    <property type="entry name" value="SIGNALING PROTEIN"/>
    <property type="match status" value="1"/>
</dbReference>
<dbReference type="PANTHER" id="PTHR45138">
    <property type="entry name" value="REGULATORY COMPONENTS OF SENSORY TRANSDUCTION SYSTEM"/>
    <property type="match status" value="1"/>
</dbReference>
<dbReference type="Proteomes" id="UP000231092">
    <property type="component" value="Unassembled WGS sequence"/>
</dbReference>
<organism evidence="2 3">
    <name type="scientific">[Clostridium] celerecrescens 18A</name>
    <dbReference type="NCBI Taxonomy" id="1286362"/>
    <lineage>
        <taxon>Bacteria</taxon>
        <taxon>Bacillati</taxon>
        <taxon>Bacillota</taxon>
        <taxon>Clostridia</taxon>
        <taxon>Lachnospirales</taxon>
        <taxon>Lachnospiraceae</taxon>
        <taxon>Lacrimispora</taxon>
    </lineage>
</organism>
<dbReference type="GO" id="GO:0043709">
    <property type="term" value="P:cell adhesion involved in single-species biofilm formation"/>
    <property type="evidence" value="ECO:0007669"/>
    <property type="project" value="TreeGrafter"/>
</dbReference>
<accession>A0A2M8ZB57</accession>
<evidence type="ECO:0000313" key="2">
    <source>
        <dbReference type="EMBL" id="PJJ30677.1"/>
    </source>
</evidence>
<dbReference type="InterPro" id="IPR035965">
    <property type="entry name" value="PAS-like_dom_sf"/>
</dbReference>
<dbReference type="SUPFAM" id="SSF55073">
    <property type="entry name" value="Nucleotide cyclase"/>
    <property type="match status" value="1"/>
</dbReference>
<dbReference type="OrthoDB" id="9804955at2"/>
<dbReference type="InterPro" id="IPR050469">
    <property type="entry name" value="Diguanylate_Cyclase"/>
</dbReference>
<gene>
    <name evidence="2" type="ORF">H171_4291</name>
</gene>
<protein>
    <submittedName>
        <fullName evidence="2">Diguanylate cyclase (GGDEF)-like protein</fullName>
    </submittedName>
</protein>
<dbReference type="EMBL" id="PGET01000001">
    <property type="protein sequence ID" value="PJJ30677.1"/>
    <property type="molecule type" value="Genomic_DNA"/>
</dbReference>
<dbReference type="InterPro" id="IPR000160">
    <property type="entry name" value="GGDEF_dom"/>
</dbReference>
<dbReference type="PROSITE" id="PS50887">
    <property type="entry name" value="GGDEF"/>
    <property type="match status" value="1"/>
</dbReference>
<dbReference type="NCBIfam" id="TIGR00254">
    <property type="entry name" value="GGDEF"/>
    <property type="match status" value="1"/>
</dbReference>
<dbReference type="GO" id="GO:1902201">
    <property type="term" value="P:negative regulation of bacterial-type flagellum-dependent cell motility"/>
    <property type="evidence" value="ECO:0007669"/>
    <property type="project" value="TreeGrafter"/>
</dbReference>
<comment type="caution">
    <text evidence="2">The sequence shown here is derived from an EMBL/GenBank/DDBJ whole genome shotgun (WGS) entry which is preliminary data.</text>
</comment>
<evidence type="ECO:0000259" key="1">
    <source>
        <dbReference type="PROSITE" id="PS50887"/>
    </source>
</evidence>
<dbReference type="RefSeq" id="WP_100306901.1">
    <property type="nucleotide sequence ID" value="NZ_PGET01000001.1"/>
</dbReference>
<dbReference type="CDD" id="cd01949">
    <property type="entry name" value="GGDEF"/>
    <property type="match status" value="1"/>
</dbReference>